<evidence type="ECO:0000256" key="8">
    <source>
        <dbReference type="ARBA" id="ARBA00023004"/>
    </source>
</evidence>
<evidence type="ECO:0000256" key="10">
    <source>
        <dbReference type="ARBA" id="ARBA00023027"/>
    </source>
</evidence>
<dbReference type="NCBIfam" id="NF005895">
    <property type="entry name" value="PRK07860.1"/>
    <property type="match status" value="1"/>
</dbReference>
<dbReference type="PROSITE" id="PS00643">
    <property type="entry name" value="COMPLEX1_75K_3"/>
    <property type="match status" value="1"/>
</dbReference>
<reference evidence="17 18" key="1">
    <citation type="submission" date="2020-04" db="EMBL/GenBank/DDBJ databases">
        <title>Novel species.</title>
        <authorList>
            <person name="Teo W.F.A."/>
            <person name="Lipun K."/>
            <person name="Srisuk N."/>
            <person name="Duangmal K."/>
        </authorList>
    </citation>
    <scope>NUCLEOTIDE SEQUENCE [LARGE SCALE GENOMIC DNA]</scope>
    <source>
        <strain evidence="17 18">K13G38</strain>
    </source>
</reference>
<gene>
    <name evidence="17" type="ORF">HFP15_15825</name>
</gene>
<comment type="cofactor">
    <cofactor evidence="12">
        <name>[2Fe-2S] cluster</name>
        <dbReference type="ChEBI" id="CHEBI:190135"/>
    </cofactor>
    <text evidence="12">Binds 1 [2Fe-2S] cluster per subunit.</text>
</comment>
<dbReference type="PROSITE" id="PS51669">
    <property type="entry name" value="4FE4S_MOW_BIS_MGD"/>
    <property type="match status" value="1"/>
</dbReference>
<evidence type="ECO:0000256" key="13">
    <source>
        <dbReference type="SAM" id="MobiDB-lite"/>
    </source>
</evidence>
<dbReference type="Gene3D" id="2.40.40.20">
    <property type="match status" value="1"/>
</dbReference>
<keyword evidence="6 12" id="KW-0479">Metal-binding</keyword>
<comment type="catalytic activity">
    <reaction evidence="11 12">
        <text>a quinone + NADH + 5 H(+)(in) = a quinol + NAD(+) + 4 H(+)(out)</text>
        <dbReference type="Rhea" id="RHEA:57888"/>
        <dbReference type="ChEBI" id="CHEBI:15378"/>
        <dbReference type="ChEBI" id="CHEBI:24646"/>
        <dbReference type="ChEBI" id="CHEBI:57540"/>
        <dbReference type="ChEBI" id="CHEBI:57945"/>
        <dbReference type="ChEBI" id="CHEBI:132124"/>
    </reaction>
</comment>
<dbReference type="Gene3D" id="3.30.70.20">
    <property type="match status" value="1"/>
</dbReference>
<dbReference type="PANTHER" id="PTHR43105">
    <property type="entry name" value="RESPIRATORY NITRATE REDUCTASE"/>
    <property type="match status" value="1"/>
</dbReference>
<feature type="domain" description="4Fe-4S Mo/W bis-MGD-type" evidence="15">
    <location>
        <begin position="221"/>
        <end position="277"/>
    </location>
</feature>
<dbReference type="InterPro" id="IPR000283">
    <property type="entry name" value="NADH_UbQ_OxRdtase_75kDa_su_CS"/>
</dbReference>
<keyword evidence="5 12" id="KW-0874">Quinone</keyword>
<dbReference type="Pfam" id="PF22117">
    <property type="entry name" value="Fer4_Nqo3"/>
    <property type="match status" value="1"/>
</dbReference>
<evidence type="ECO:0000256" key="11">
    <source>
        <dbReference type="ARBA" id="ARBA00047712"/>
    </source>
</evidence>
<keyword evidence="10 12" id="KW-0520">NAD</keyword>
<proteinExistence type="inferred from homology"/>
<keyword evidence="7 12" id="KW-1278">Translocase</keyword>
<feature type="region of interest" description="Disordered" evidence="13">
    <location>
        <begin position="781"/>
        <end position="834"/>
    </location>
</feature>
<evidence type="ECO:0000256" key="6">
    <source>
        <dbReference type="ARBA" id="ARBA00022723"/>
    </source>
</evidence>
<evidence type="ECO:0000256" key="1">
    <source>
        <dbReference type="ARBA" id="ARBA00001966"/>
    </source>
</evidence>
<dbReference type="SUPFAM" id="SSF54292">
    <property type="entry name" value="2Fe-2S ferredoxin-like"/>
    <property type="match status" value="1"/>
</dbReference>
<dbReference type="EMBL" id="JAAXLS010000009">
    <property type="protein sequence ID" value="NKQ54354.1"/>
    <property type="molecule type" value="Genomic_DNA"/>
</dbReference>
<dbReference type="InterPro" id="IPR050123">
    <property type="entry name" value="Prok_molybdopt-oxidoreductase"/>
</dbReference>
<dbReference type="InterPro" id="IPR010228">
    <property type="entry name" value="NADH_UbQ_OxRdtase_Gsu"/>
</dbReference>
<dbReference type="PROSITE" id="PS51085">
    <property type="entry name" value="2FE2S_FER_2"/>
    <property type="match status" value="1"/>
</dbReference>
<dbReference type="InterPro" id="IPR001041">
    <property type="entry name" value="2Fe-2S_ferredoxin-type"/>
</dbReference>
<dbReference type="PROSITE" id="PS00641">
    <property type="entry name" value="COMPLEX1_75K_1"/>
    <property type="match status" value="1"/>
</dbReference>
<accession>A0ABX1J603</accession>
<evidence type="ECO:0000259" key="16">
    <source>
        <dbReference type="PROSITE" id="PS51839"/>
    </source>
</evidence>
<dbReference type="NCBIfam" id="TIGR01973">
    <property type="entry name" value="NuoG"/>
    <property type="match status" value="1"/>
</dbReference>
<dbReference type="InterPro" id="IPR006963">
    <property type="entry name" value="Mopterin_OxRdtase_4Fe-4S_dom"/>
</dbReference>
<organism evidence="17 18">
    <name type="scientific">Amycolatopsis acididurans</name>
    <dbReference type="NCBI Taxonomy" id="2724524"/>
    <lineage>
        <taxon>Bacteria</taxon>
        <taxon>Bacillati</taxon>
        <taxon>Actinomycetota</taxon>
        <taxon>Actinomycetes</taxon>
        <taxon>Pseudonocardiales</taxon>
        <taxon>Pseudonocardiaceae</taxon>
        <taxon>Amycolatopsis</taxon>
    </lineage>
</organism>
<dbReference type="SMART" id="SM00926">
    <property type="entry name" value="Molybdop_Fe4S4"/>
    <property type="match status" value="1"/>
</dbReference>
<comment type="cofactor">
    <cofactor evidence="1 12">
        <name>[4Fe-4S] cluster</name>
        <dbReference type="ChEBI" id="CHEBI:49883"/>
    </cofactor>
</comment>
<keyword evidence="8 12" id="KW-0408">Iron</keyword>
<keyword evidence="9 12" id="KW-0411">Iron-sulfur</keyword>
<dbReference type="CDD" id="cd00207">
    <property type="entry name" value="fer2"/>
    <property type="match status" value="1"/>
</dbReference>
<dbReference type="Pfam" id="PF10588">
    <property type="entry name" value="NADH-G_4Fe-4S_3"/>
    <property type="match status" value="1"/>
</dbReference>
<dbReference type="InterPro" id="IPR019574">
    <property type="entry name" value="NADH_UbQ_OxRdtase_Gsu_4Fe4S-bd"/>
</dbReference>
<keyword evidence="17" id="KW-0560">Oxidoreductase</keyword>
<dbReference type="PROSITE" id="PS00642">
    <property type="entry name" value="COMPLEX1_75K_2"/>
    <property type="match status" value="1"/>
</dbReference>
<feature type="compositionally biased region" description="Basic and acidic residues" evidence="13">
    <location>
        <begin position="797"/>
        <end position="812"/>
    </location>
</feature>
<sequence length="834" mass="86920">MTGPVTLTVDGTEITVPPGTLVIRAAEAAGVEIPRFCDHPLLEPAGACRQCLVEVSGQAKPVTACTAAVAPGMAVRTQLTSPMAERAQRGVLELLLINHPLDCPVCDKGGECPLQNQAMTNGGTRSRFTGPKRTFPKPVAISSLVLLDRERCVQCARCTRFAEQVAGDPLIALMERGAAQQIGVGDSTTFDSYFSGNAVQICPVGALTASSYRFRSRPFDLVSTAGVCEHCAAGCAIRTDSRGGEIVRRNAGDDPAVNEEWSCDKGRWAFRYTTAPDRLGAPLLRDRRTGRLGPAPWPDALAAAAEGLAAARGNVGVLTGGRLSLEDAYGYAKFARIVLGTNDVDFRARPLSVEETGFLTAVVARAPGPAYADLERAPVVLLAGLEPEEEAPIVFLRLRKAVRAGLRVLAIAPFASRGLAKLAGTVLRAMPGAEAGALASGEARQALSVSGAVILVGERLAASPGALTAVARLAEVTGAALGWVPRRAGDRGGLEAGAFPALLPGGRPVADPGARAEVARAWGVRSLPAEPGRDTEAILAAGARGELGALLVAGVEPGDLRDSRTALRALERTPFVVSLETRTGPVTERADVVLPVAVPGEKAGTFVNWENRHRVFEAAVRDAGRWPDHRVLSAIAARAGVDLGSVDGARQELARLGSWSGARPRFEPVSPVHVAPQQGEAVLASWRMLLDNGRLQDGEGNLAAAARRPVARLSAITAAEIGVADGDLLTVSTPRGSITLPLAVTEMSERVVWLPQNSKGCTVLETLGAVSGSLVRTAKTPEAHASDDGGAPLAGADRVRVSRKTPEAHASDDGGAPLAGADRVRVSRKTPEAR</sequence>
<dbReference type="SUPFAM" id="SSF53706">
    <property type="entry name" value="Formate dehydrogenase/DMSO reductase, domains 1-3"/>
    <property type="match status" value="1"/>
</dbReference>
<dbReference type="Pfam" id="PF04879">
    <property type="entry name" value="Molybdop_Fe4S4"/>
    <property type="match status" value="1"/>
</dbReference>
<dbReference type="SMART" id="SM00929">
    <property type="entry name" value="NADH-G_4Fe-4S_3"/>
    <property type="match status" value="1"/>
</dbReference>
<evidence type="ECO:0000256" key="5">
    <source>
        <dbReference type="ARBA" id="ARBA00022719"/>
    </source>
</evidence>
<keyword evidence="3 12" id="KW-0004">4Fe-4S</keyword>
<feature type="compositionally biased region" description="Basic and acidic residues" evidence="13">
    <location>
        <begin position="822"/>
        <end position="834"/>
    </location>
</feature>
<evidence type="ECO:0000256" key="3">
    <source>
        <dbReference type="ARBA" id="ARBA00022485"/>
    </source>
</evidence>
<evidence type="ECO:0000259" key="14">
    <source>
        <dbReference type="PROSITE" id="PS51085"/>
    </source>
</evidence>
<dbReference type="Gene3D" id="3.40.50.740">
    <property type="match status" value="2"/>
</dbReference>
<evidence type="ECO:0000256" key="4">
    <source>
        <dbReference type="ARBA" id="ARBA00022714"/>
    </source>
</evidence>
<feature type="domain" description="2Fe-2S ferredoxin-type" evidence="14">
    <location>
        <begin position="3"/>
        <end position="81"/>
    </location>
</feature>
<dbReference type="SUPFAM" id="SSF54862">
    <property type="entry name" value="4Fe-4S ferredoxins"/>
    <property type="match status" value="1"/>
</dbReference>
<dbReference type="SUPFAM" id="SSF50692">
    <property type="entry name" value="ADC-like"/>
    <property type="match status" value="1"/>
</dbReference>
<dbReference type="Pfam" id="PF01568">
    <property type="entry name" value="Molydop_binding"/>
    <property type="match status" value="1"/>
</dbReference>
<dbReference type="EC" id="7.1.1.-" evidence="12"/>
<dbReference type="Gene3D" id="3.10.20.740">
    <property type="match status" value="1"/>
</dbReference>
<evidence type="ECO:0000313" key="18">
    <source>
        <dbReference type="Proteomes" id="UP000715441"/>
    </source>
</evidence>
<feature type="domain" description="4Fe-4S His(Cys)3-ligated-type" evidence="16">
    <location>
        <begin position="83"/>
        <end position="122"/>
    </location>
</feature>
<dbReference type="Proteomes" id="UP000715441">
    <property type="component" value="Unassembled WGS sequence"/>
</dbReference>
<evidence type="ECO:0000313" key="17">
    <source>
        <dbReference type="EMBL" id="NKQ54354.1"/>
    </source>
</evidence>
<evidence type="ECO:0000256" key="9">
    <source>
        <dbReference type="ARBA" id="ARBA00023014"/>
    </source>
</evidence>
<dbReference type="InterPro" id="IPR006657">
    <property type="entry name" value="MoPterin_dinucl-bd_dom"/>
</dbReference>
<dbReference type="Gene3D" id="3.40.228.10">
    <property type="entry name" value="Dimethylsulfoxide Reductase, domain 2"/>
    <property type="match status" value="1"/>
</dbReference>
<dbReference type="GO" id="GO:0016491">
    <property type="term" value="F:oxidoreductase activity"/>
    <property type="evidence" value="ECO:0007669"/>
    <property type="project" value="UniProtKB-KW"/>
</dbReference>
<evidence type="ECO:0000259" key="15">
    <source>
        <dbReference type="PROSITE" id="PS51669"/>
    </source>
</evidence>
<dbReference type="PROSITE" id="PS51839">
    <property type="entry name" value="4FE4S_HC3"/>
    <property type="match status" value="1"/>
</dbReference>
<evidence type="ECO:0000256" key="2">
    <source>
        <dbReference type="ARBA" id="ARBA00005404"/>
    </source>
</evidence>
<keyword evidence="18" id="KW-1185">Reference proteome</keyword>
<dbReference type="InterPro" id="IPR036010">
    <property type="entry name" value="2Fe-2S_ferredoxin-like_sf"/>
</dbReference>
<dbReference type="RefSeq" id="WP_168516182.1">
    <property type="nucleotide sequence ID" value="NZ_JAAXLS010000009.1"/>
</dbReference>
<dbReference type="Pfam" id="PF00384">
    <property type="entry name" value="Molybdopterin"/>
    <property type="match status" value="1"/>
</dbReference>
<name>A0ABX1J603_9PSEU</name>
<dbReference type="PANTHER" id="PTHR43105:SF12">
    <property type="entry name" value="NADH-QUINONE OXIDOREDUCTASE SUBUNIT G"/>
    <property type="match status" value="1"/>
</dbReference>
<dbReference type="InterPro" id="IPR054351">
    <property type="entry name" value="NADH_UbQ_OxRdtase_ferredoxin"/>
</dbReference>
<dbReference type="Gene3D" id="2.20.25.90">
    <property type="entry name" value="ADC-like domains"/>
    <property type="match status" value="1"/>
</dbReference>
<evidence type="ECO:0000256" key="7">
    <source>
        <dbReference type="ARBA" id="ARBA00022967"/>
    </source>
</evidence>
<comment type="similarity">
    <text evidence="2 12">Belongs to the complex I 75 kDa subunit family.</text>
</comment>
<evidence type="ECO:0000256" key="12">
    <source>
        <dbReference type="RuleBase" id="RU003525"/>
    </source>
</evidence>
<keyword evidence="4 12" id="KW-0001">2Fe-2S</keyword>
<dbReference type="InterPro" id="IPR009010">
    <property type="entry name" value="Asp_de-COase-like_dom_sf"/>
</dbReference>
<comment type="caution">
    <text evidence="17">The sequence shown here is derived from an EMBL/GenBank/DDBJ whole genome shotgun (WGS) entry which is preliminary data.</text>
</comment>
<comment type="function">
    <text evidence="12">NDH-1 shuttles electrons from NADH, via FMN and iron-sulfur (Fe-S) centers, to quinones in the respiratory chain. Couples the redox reaction to proton translocation (for every two electrons transferred, four hydrogen ions are translocated across the cytoplasmic membrane), and thus conserves the redox energy in a proton gradient.</text>
</comment>
<dbReference type="Pfam" id="PF13510">
    <property type="entry name" value="Fer2_4"/>
    <property type="match status" value="1"/>
</dbReference>
<protein>
    <recommendedName>
        <fullName evidence="12">NADH-quinone oxidoreductase</fullName>
        <ecNumber evidence="12">7.1.1.-</ecNumber>
    </recommendedName>
</protein>
<dbReference type="InterPro" id="IPR006656">
    <property type="entry name" value="Mopterin_OxRdtase"/>
</dbReference>